<dbReference type="AlphaFoldDB" id="A0AAU8JJ18"/>
<evidence type="ECO:0000256" key="1">
    <source>
        <dbReference type="ARBA" id="ARBA00022475"/>
    </source>
</evidence>
<sequence length="70" mass="7236">MKPIPAILICVILAVWVGAIAILSVQNATPVQLSFLGLQSIQMPVGVVLAFSVAIGTIAGAIAPLIWNNK</sequence>
<proteinExistence type="predicted"/>
<feature type="transmembrane region" description="Helical" evidence="5">
    <location>
        <begin position="7"/>
        <end position="25"/>
    </location>
</feature>
<reference evidence="7" key="1">
    <citation type="submission" date="2024-07" db="EMBL/GenBank/DDBJ databases">
        <authorList>
            <person name="Kim Y.J."/>
            <person name="Jeong J.Y."/>
        </authorList>
    </citation>
    <scope>NUCLEOTIDE SEQUENCE</scope>
    <source>
        <strain evidence="7">GIHE-MW2</strain>
    </source>
</reference>
<dbReference type="EMBL" id="CP159837">
    <property type="protein sequence ID" value="XCM39285.1"/>
    <property type="molecule type" value="Genomic_DNA"/>
</dbReference>
<dbReference type="RefSeq" id="WP_054464644.1">
    <property type="nucleotide sequence ID" value="NZ_CP159837.1"/>
</dbReference>
<evidence type="ECO:0000256" key="2">
    <source>
        <dbReference type="ARBA" id="ARBA00022692"/>
    </source>
</evidence>
<keyword evidence="1" id="KW-1003">Cell membrane</keyword>
<name>A0AAU8JJ18_9CYAN</name>
<evidence type="ECO:0000313" key="7">
    <source>
        <dbReference type="EMBL" id="XCM39285.1"/>
    </source>
</evidence>
<dbReference type="GO" id="GO:0005886">
    <property type="term" value="C:plasma membrane"/>
    <property type="evidence" value="ECO:0007669"/>
    <property type="project" value="InterPro"/>
</dbReference>
<keyword evidence="4 5" id="KW-0472">Membrane</keyword>
<keyword evidence="3 5" id="KW-1133">Transmembrane helix</keyword>
<feature type="transmembrane region" description="Helical" evidence="5">
    <location>
        <begin position="45"/>
        <end position="67"/>
    </location>
</feature>
<evidence type="ECO:0000256" key="4">
    <source>
        <dbReference type="ARBA" id="ARBA00023136"/>
    </source>
</evidence>
<evidence type="ECO:0000259" key="6">
    <source>
        <dbReference type="Pfam" id="PF06305"/>
    </source>
</evidence>
<dbReference type="InterPro" id="IPR010445">
    <property type="entry name" value="LapA_dom"/>
</dbReference>
<organism evidence="7">
    <name type="scientific">Planktothricoides raciborskii GIHE-MW2</name>
    <dbReference type="NCBI Taxonomy" id="2792601"/>
    <lineage>
        <taxon>Bacteria</taxon>
        <taxon>Bacillati</taxon>
        <taxon>Cyanobacteriota</taxon>
        <taxon>Cyanophyceae</taxon>
        <taxon>Oscillatoriophycideae</taxon>
        <taxon>Oscillatoriales</taxon>
        <taxon>Oscillatoriaceae</taxon>
        <taxon>Planktothricoides</taxon>
    </lineage>
</organism>
<evidence type="ECO:0000256" key="3">
    <source>
        <dbReference type="ARBA" id="ARBA00022989"/>
    </source>
</evidence>
<protein>
    <submittedName>
        <fullName evidence="7">LapA family protein</fullName>
    </submittedName>
</protein>
<dbReference type="Pfam" id="PF06305">
    <property type="entry name" value="LapA_dom"/>
    <property type="match status" value="1"/>
</dbReference>
<accession>A0AAU8JJ18</accession>
<keyword evidence="2 5" id="KW-0812">Transmembrane</keyword>
<evidence type="ECO:0000256" key="5">
    <source>
        <dbReference type="SAM" id="Phobius"/>
    </source>
</evidence>
<feature type="domain" description="Lipopolysaccharide assembly protein A" evidence="6">
    <location>
        <begin position="26"/>
        <end position="63"/>
    </location>
</feature>
<gene>
    <name evidence="7" type="ORF">ABWT76_002192</name>
</gene>